<dbReference type="InterPro" id="IPR036019">
    <property type="entry name" value="MscL_channel"/>
</dbReference>
<comment type="function">
    <text evidence="10">Channel that opens in response to stretch forces in the membrane lipid bilayer. May participate in the regulation of osmotic pressure changes within the cell.</text>
</comment>
<dbReference type="InterPro" id="IPR001185">
    <property type="entry name" value="MS_channel"/>
</dbReference>
<dbReference type="InterPro" id="IPR019823">
    <property type="entry name" value="Mechanosensitive_channel_CS"/>
</dbReference>
<dbReference type="Gene3D" id="1.10.1200.120">
    <property type="entry name" value="Large-conductance mechanosensitive channel, MscL, domain 1"/>
    <property type="match status" value="1"/>
</dbReference>
<keyword evidence="9 10" id="KW-0407">Ion channel</keyword>
<evidence type="ECO:0000256" key="8">
    <source>
        <dbReference type="ARBA" id="ARBA00023136"/>
    </source>
</evidence>
<keyword evidence="8 10" id="KW-0472">Membrane</keyword>
<evidence type="ECO:0000256" key="7">
    <source>
        <dbReference type="ARBA" id="ARBA00023065"/>
    </source>
</evidence>
<dbReference type="InterPro" id="IPR037673">
    <property type="entry name" value="MSC/AndL"/>
</dbReference>
<dbReference type="NCBIfam" id="NF010557">
    <property type="entry name" value="PRK13952.1"/>
    <property type="match status" value="1"/>
</dbReference>
<feature type="transmembrane region" description="Helical" evidence="10">
    <location>
        <begin position="81"/>
        <end position="105"/>
    </location>
</feature>
<dbReference type="NCBIfam" id="TIGR00220">
    <property type="entry name" value="mscL"/>
    <property type="match status" value="1"/>
</dbReference>
<dbReference type="PRINTS" id="PR01264">
    <property type="entry name" value="MECHCHANNEL"/>
</dbReference>
<keyword evidence="3 10" id="KW-0813">Transport</keyword>
<comment type="similarity">
    <text evidence="2 10">Belongs to the MscL family.</text>
</comment>
<keyword evidence="4 10" id="KW-1003">Cell membrane</keyword>
<dbReference type="SUPFAM" id="SSF81330">
    <property type="entry name" value="Gated mechanosensitive channel"/>
    <property type="match status" value="1"/>
</dbReference>
<keyword evidence="7 10" id="KW-0406">Ion transport</keyword>
<keyword evidence="12" id="KW-1185">Reference proteome</keyword>
<reference evidence="11 12" key="1">
    <citation type="submission" date="2018-12" db="EMBL/GenBank/DDBJ databases">
        <authorList>
            <person name="Sun L."/>
            <person name="Chen Z."/>
        </authorList>
    </citation>
    <scope>NUCLEOTIDE SEQUENCE [LARGE SCALE GENOMIC DNA]</scope>
    <source>
        <strain evidence="11 12">3-5-3</strain>
    </source>
</reference>
<dbReference type="PANTHER" id="PTHR30266:SF2">
    <property type="entry name" value="LARGE-CONDUCTANCE MECHANOSENSITIVE CHANNEL"/>
    <property type="match status" value="1"/>
</dbReference>
<protein>
    <recommendedName>
        <fullName evidence="10">Large-conductance mechanosensitive channel</fullName>
    </recommendedName>
</protein>
<comment type="subunit">
    <text evidence="10">Homopentamer.</text>
</comment>
<sequence length="157" mass="17176">MGFIKEFKEFAVKGNVIDLAVGVIVGAAFGKIVTSLVNDIIMPPIGKILGNVNFKDLYYPLDNVGSPWPSLAEVTTKGKSVIAYGQFINTLIDFLIVSLCIFMLVKGINFIRRAEEKKPEPEKTTKECPYCMSDIPAKATRCAHCTSELEAKGTELA</sequence>
<evidence type="ECO:0000256" key="6">
    <source>
        <dbReference type="ARBA" id="ARBA00022989"/>
    </source>
</evidence>
<evidence type="ECO:0000313" key="11">
    <source>
        <dbReference type="EMBL" id="RUT31627.1"/>
    </source>
</evidence>
<evidence type="ECO:0000256" key="10">
    <source>
        <dbReference type="HAMAP-Rule" id="MF_00115"/>
    </source>
</evidence>
<feature type="transmembrane region" description="Helical" evidence="10">
    <location>
        <begin position="12"/>
        <end position="33"/>
    </location>
</feature>
<evidence type="ECO:0000256" key="1">
    <source>
        <dbReference type="ARBA" id="ARBA00004651"/>
    </source>
</evidence>
<evidence type="ECO:0000256" key="2">
    <source>
        <dbReference type="ARBA" id="ARBA00007254"/>
    </source>
</evidence>
<dbReference type="Pfam" id="PF01741">
    <property type="entry name" value="MscL"/>
    <property type="match status" value="1"/>
</dbReference>
<dbReference type="OrthoDB" id="9810350at2"/>
<dbReference type="RefSeq" id="WP_127199008.1">
    <property type="nucleotide sequence ID" value="NZ_RZNX01000003.1"/>
</dbReference>
<evidence type="ECO:0000256" key="9">
    <source>
        <dbReference type="ARBA" id="ARBA00023303"/>
    </source>
</evidence>
<dbReference type="HAMAP" id="MF_00115">
    <property type="entry name" value="MscL"/>
    <property type="match status" value="1"/>
</dbReference>
<dbReference type="NCBIfam" id="NF001843">
    <property type="entry name" value="PRK00567.1-4"/>
    <property type="match status" value="1"/>
</dbReference>
<comment type="subcellular location">
    <subcellularLocation>
        <location evidence="1 10">Cell membrane</location>
        <topology evidence="1 10">Multi-pass membrane protein</topology>
    </subcellularLocation>
</comment>
<dbReference type="GO" id="GO:0008381">
    <property type="term" value="F:mechanosensitive monoatomic ion channel activity"/>
    <property type="evidence" value="ECO:0007669"/>
    <property type="project" value="UniProtKB-UniRule"/>
</dbReference>
<dbReference type="PANTHER" id="PTHR30266">
    <property type="entry name" value="MECHANOSENSITIVE CHANNEL MSCL"/>
    <property type="match status" value="1"/>
</dbReference>
<dbReference type="EMBL" id="RZNX01000003">
    <property type="protein sequence ID" value="RUT31627.1"/>
    <property type="molecule type" value="Genomic_DNA"/>
</dbReference>
<dbReference type="Proteomes" id="UP000272464">
    <property type="component" value="Unassembled WGS sequence"/>
</dbReference>
<dbReference type="AlphaFoldDB" id="A0A3S1D943"/>
<proteinExistence type="inferred from homology"/>
<accession>A0A3S1D943</accession>
<dbReference type="GO" id="GO:0005886">
    <property type="term" value="C:plasma membrane"/>
    <property type="evidence" value="ECO:0007669"/>
    <property type="project" value="UniProtKB-SubCell"/>
</dbReference>
<comment type="caution">
    <text evidence="11">The sequence shown here is derived from an EMBL/GenBank/DDBJ whole genome shotgun (WGS) entry which is preliminary data.</text>
</comment>
<dbReference type="PROSITE" id="PS01327">
    <property type="entry name" value="MSCL"/>
    <property type="match status" value="1"/>
</dbReference>
<gene>
    <name evidence="10 11" type="primary">mscL</name>
    <name evidence="11" type="ORF">EJP77_09540</name>
</gene>
<evidence type="ECO:0000256" key="3">
    <source>
        <dbReference type="ARBA" id="ARBA00022448"/>
    </source>
</evidence>
<evidence type="ECO:0000256" key="5">
    <source>
        <dbReference type="ARBA" id="ARBA00022692"/>
    </source>
</evidence>
<keyword evidence="6 10" id="KW-1133">Transmembrane helix</keyword>
<keyword evidence="5 10" id="KW-0812">Transmembrane</keyword>
<name>A0A3S1D943_9BACL</name>
<organism evidence="11 12">
    <name type="scientific">Paenibacillus zeisoli</name>
    <dbReference type="NCBI Taxonomy" id="2496267"/>
    <lineage>
        <taxon>Bacteria</taxon>
        <taxon>Bacillati</taxon>
        <taxon>Bacillota</taxon>
        <taxon>Bacilli</taxon>
        <taxon>Bacillales</taxon>
        <taxon>Paenibacillaceae</taxon>
        <taxon>Paenibacillus</taxon>
    </lineage>
</organism>
<evidence type="ECO:0000256" key="4">
    <source>
        <dbReference type="ARBA" id="ARBA00022475"/>
    </source>
</evidence>
<evidence type="ECO:0000313" key="12">
    <source>
        <dbReference type="Proteomes" id="UP000272464"/>
    </source>
</evidence>